<protein>
    <submittedName>
        <fullName evidence="1">Uncharacterized protein</fullName>
    </submittedName>
</protein>
<comment type="caution">
    <text evidence="1">The sequence shown here is derived from an EMBL/GenBank/DDBJ whole genome shotgun (WGS) entry which is preliminary data.</text>
</comment>
<gene>
    <name evidence="1" type="ORF">Tcan_02095</name>
</gene>
<organism evidence="1 2">
    <name type="scientific">Toxocara canis</name>
    <name type="common">Canine roundworm</name>
    <dbReference type="NCBI Taxonomy" id="6265"/>
    <lineage>
        <taxon>Eukaryota</taxon>
        <taxon>Metazoa</taxon>
        <taxon>Ecdysozoa</taxon>
        <taxon>Nematoda</taxon>
        <taxon>Chromadorea</taxon>
        <taxon>Rhabditida</taxon>
        <taxon>Spirurina</taxon>
        <taxon>Ascaridomorpha</taxon>
        <taxon>Ascaridoidea</taxon>
        <taxon>Toxocaridae</taxon>
        <taxon>Toxocara</taxon>
    </lineage>
</organism>
<dbReference type="Proteomes" id="UP000031036">
    <property type="component" value="Unassembled WGS sequence"/>
</dbReference>
<accession>A0A0B2US28</accession>
<proteinExistence type="predicted"/>
<evidence type="ECO:0000313" key="2">
    <source>
        <dbReference type="Proteomes" id="UP000031036"/>
    </source>
</evidence>
<dbReference type="EMBL" id="JPKZ01020944">
    <property type="protein sequence ID" value="KHN71705.1"/>
    <property type="molecule type" value="Genomic_DNA"/>
</dbReference>
<evidence type="ECO:0000313" key="1">
    <source>
        <dbReference type="EMBL" id="KHN71705.1"/>
    </source>
</evidence>
<sequence length="76" mass="8435">MSLDVPATVSTDVWKSGRPRIRTLSYHSTKGLMSDVGLAIHAGYVDKGGNEGMPDVHYISEVGFERLNFKSFLFMI</sequence>
<dbReference type="AlphaFoldDB" id="A0A0B2US28"/>
<name>A0A0B2US28_TOXCA</name>
<keyword evidence="2" id="KW-1185">Reference proteome</keyword>
<reference evidence="1 2" key="1">
    <citation type="submission" date="2014-11" db="EMBL/GenBank/DDBJ databases">
        <title>Genetic blueprint of the zoonotic pathogen Toxocara canis.</title>
        <authorList>
            <person name="Zhu X.-Q."/>
            <person name="Korhonen P.K."/>
            <person name="Cai H."/>
            <person name="Young N.D."/>
            <person name="Nejsum P."/>
            <person name="von Samson-Himmelstjerna G."/>
            <person name="Boag P.R."/>
            <person name="Tan P."/>
            <person name="Li Q."/>
            <person name="Min J."/>
            <person name="Yang Y."/>
            <person name="Wang X."/>
            <person name="Fang X."/>
            <person name="Hall R.S."/>
            <person name="Hofmann A."/>
            <person name="Sternberg P.W."/>
            <person name="Jex A.R."/>
            <person name="Gasser R.B."/>
        </authorList>
    </citation>
    <scope>NUCLEOTIDE SEQUENCE [LARGE SCALE GENOMIC DNA]</scope>
    <source>
        <strain evidence="1">PN_DK_2014</strain>
    </source>
</reference>